<feature type="region of interest" description="Disordered" evidence="1">
    <location>
        <begin position="1"/>
        <end position="37"/>
    </location>
</feature>
<dbReference type="EMBL" id="CAAGRJ010036556">
    <property type="protein sequence ID" value="VFV44922.1"/>
    <property type="molecule type" value="Genomic_DNA"/>
</dbReference>
<keyword evidence="3" id="KW-1185">Reference proteome</keyword>
<evidence type="ECO:0000313" key="2">
    <source>
        <dbReference type="EMBL" id="VFV44922.1"/>
    </source>
</evidence>
<organism evidence="2 3">
    <name type="scientific">Lynx pardinus</name>
    <name type="common">Iberian lynx</name>
    <name type="synonym">Felis pardina</name>
    <dbReference type="NCBI Taxonomy" id="191816"/>
    <lineage>
        <taxon>Eukaryota</taxon>
        <taxon>Metazoa</taxon>
        <taxon>Chordata</taxon>
        <taxon>Craniata</taxon>
        <taxon>Vertebrata</taxon>
        <taxon>Euteleostomi</taxon>
        <taxon>Mammalia</taxon>
        <taxon>Eutheria</taxon>
        <taxon>Laurasiatheria</taxon>
        <taxon>Carnivora</taxon>
        <taxon>Feliformia</taxon>
        <taxon>Felidae</taxon>
        <taxon>Felinae</taxon>
        <taxon>Lynx</taxon>
    </lineage>
</organism>
<sequence>MPPDCREGGTRRGRCSREWRQAGAAKSRGHRDPDDKLTEEEFIEGTLANKEILRLIQFEPQKVKEKLKEKKP</sequence>
<feature type="compositionally biased region" description="Basic and acidic residues" evidence="1">
    <location>
        <begin position="1"/>
        <end position="20"/>
    </location>
</feature>
<proteinExistence type="predicted"/>
<reference evidence="2 3" key="1">
    <citation type="submission" date="2019-01" db="EMBL/GenBank/DDBJ databases">
        <authorList>
            <person name="Alioto T."/>
            <person name="Alioto T."/>
        </authorList>
    </citation>
    <scope>NUCLEOTIDE SEQUENCE [LARGE SCALE GENOMIC DNA]</scope>
</reference>
<evidence type="ECO:0000313" key="3">
    <source>
        <dbReference type="Proteomes" id="UP000386466"/>
    </source>
</evidence>
<dbReference type="Proteomes" id="UP000386466">
    <property type="component" value="Unassembled WGS sequence"/>
</dbReference>
<name>A0A485PRH0_LYNPA</name>
<dbReference type="AlphaFoldDB" id="A0A485PRH0"/>
<accession>A0A485PRH0</accession>
<gene>
    <name evidence="2" type="ORF">LYPA_23C013871</name>
</gene>
<evidence type="ECO:0000256" key="1">
    <source>
        <dbReference type="SAM" id="MobiDB-lite"/>
    </source>
</evidence>
<protein>
    <submittedName>
        <fullName evidence="2">Recoverin-like</fullName>
    </submittedName>
</protein>